<dbReference type="PROSITE" id="PS51379">
    <property type="entry name" value="4FE4S_FER_2"/>
    <property type="match status" value="2"/>
</dbReference>
<dbReference type="GO" id="GO:0009055">
    <property type="term" value="F:electron transfer activity"/>
    <property type="evidence" value="ECO:0007669"/>
    <property type="project" value="UniProtKB-UniRule"/>
</dbReference>
<keyword evidence="8 9" id="KW-0411">Iron-sulfur</keyword>
<dbReference type="PANTHER" id="PTHR42859">
    <property type="entry name" value="OXIDOREDUCTASE"/>
    <property type="match status" value="1"/>
</dbReference>
<proteinExistence type="predicted"/>
<evidence type="ECO:0000256" key="3">
    <source>
        <dbReference type="ARBA" id="ARBA00022448"/>
    </source>
</evidence>
<dbReference type="SUPFAM" id="SSF54862">
    <property type="entry name" value="4Fe-4S ferredoxins"/>
    <property type="match status" value="1"/>
</dbReference>
<dbReference type="AlphaFoldDB" id="A0A3D9JM03"/>
<reference evidence="11 12" key="1">
    <citation type="submission" date="2018-07" db="EMBL/GenBank/DDBJ databases">
        <title>Genomic Encyclopedia of Type Strains, Phase III (KMG-III): the genomes of soil and plant-associated and newly described type strains.</title>
        <authorList>
            <person name="Whitman W."/>
        </authorList>
    </citation>
    <scope>NUCLEOTIDE SEQUENCE [LARGE SCALE GENOMIC DNA]</scope>
    <source>
        <strain evidence="11 12">CECT 7287</strain>
    </source>
</reference>
<dbReference type="InterPro" id="IPR017896">
    <property type="entry name" value="4Fe4S_Fe-S-bd"/>
</dbReference>
<keyword evidence="12" id="KW-1185">Reference proteome</keyword>
<keyword evidence="4 9" id="KW-0004">4Fe-4S</keyword>
<evidence type="ECO:0000256" key="1">
    <source>
        <dbReference type="ARBA" id="ARBA00001927"/>
    </source>
</evidence>
<comment type="caution">
    <text evidence="11">The sequence shown here is derived from an EMBL/GenBank/DDBJ whole genome shotgun (WGS) entry which is preliminary data.</text>
</comment>
<dbReference type="OrthoDB" id="9798098at2"/>
<feature type="domain" description="4Fe-4S ferredoxin-type" evidence="10">
    <location>
        <begin position="1"/>
        <end position="31"/>
    </location>
</feature>
<dbReference type="PRINTS" id="PR00354">
    <property type="entry name" value="7FE8SFRDOXIN"/>
</dbReference>
<dbReference type="Pfam" id="PF00037">
    <property type="entry name" value="Fer4"/>
    <property type="match status" value="1"/>
</dbReference>
<evidence type="ECO:0000256" key="4">
    <source>
        <dbReference type="ARBA" id="ARBA00022485"/>
    </source>
</evidence>
<dbReference type="GO" id="GO:0051539">
    <property type="term" value="F:4 iron, 4 sulfur cluster binding"/>
    <property type="evidence" value="ECO:0007669"/>
    <property type="project" value="UniProtKB-UniRule"/>
</dbReference>
<protein>
    <recommendedName>
        <fullName evidence="9">Ferredoxin</fullName>
    </recommendedName>
</protein>
<evidence type="ECO:0000313" key="11">
    <source>
        <dbReference type="EMBL" id="RED75072.1"/>
    </source>
</evidence>
<evidence type="ECO:0000256" key="8">
    <source>
        <dbReference type="ARBA" id="ARBA00023014"/>
    </source>
</evidence>
<comment type="function">
    <text evidence="9">Ferredoxins are iron-sulfur proteins that transfer electrons in a wide variety of metabolic reactions.</text>
</comment>
<dbReference type="PANTHER" id="PTHR42859:SF2">
    <property type="entry name" value="FERREDOXIN"/>
    <property type="match status" value="1"/>
</dbReference>
<name>A0A3D9JM03_9BACL</name>
<dbReference type="Gene3D" id="3.30.70.20">
    <property type="match status" value="1"/>
</dbReference>
<evidence type="ECO:0000256" key="9">
    <source>
        <dbReference type="RuleBase" id="RU365098"/>
    </source>
</evidence>
<dbReference type="Proteomes" id="UP000256977">
    <property type="component" value="Unassembled WGS sequence"/>
</dbReference>
<dbReference type="GO" id="GO:0046872">
    <property type="term" value="F:metal ion binding"/>
    <property type="evidence" value="ECO:0007669"/>
    <property type="project" value="UniProtKB-UniRule"/>
</dbReference>
<dbReference type="RefSeq" id="WP_116062496.1">
    <property type="nucleotide sequence ID" value="NZ_QRDZ01000017.1"/>
</dbReference>
<dbReference type="InterPro" id="IPR050294">
    <property type="entry name" value="RnfB_subfamily"/>
</dbReference>
<keyword evidence="3 9" id="KW-0813">Transport</keyword>
<dbReference type="InterPro" id="IPR017900">
    <property type="entry name" value="4Fe4S_Fe_S_CS"/>
</dbReference>
<keyword evidence="6 9" id="KW-0249">Electron transport</keyword>
<dbReference type="InterPro" id="IPR000813">
    <property type="entry name" value="7Fe_ferredoxin"/>
</dbReference>
<keyword evidence="5 9" id="KW-0479">Metal-binding</keyword>
<dbReference type="EMBL" id="QRDZ01000017">
    <property type="protein sequence ID" value="RED75072.1"/>
    <property type="molecule type" value="Genomic_DNA"/>
</dbReference>
<evidence type="ECO:0000256" key="7">
    <source>
        <dbReference type="ARBA" id="ARBA00023004"/>
    </source>
</evidence>
<evidence type="ECO:0000256" key="5">
    <source>
        <dbReference type="ARBA" id="ARBA00022723"/>
    </source>
</evidence>
<feature type="domain" description="4Fe-4S ferredoxin-type" evidence="10">
    <location>
        <begin position="36"/>
        <end position="65"/>
    </location>
</feature>
<comment type="cofactor">
    <cofactor evidence="1">
        <name>[3Fe-4S] cluster</name>
        <dbReference type="ChEBI" id="CHEBI:21137"/>
    </cofactor>
</comment>
<organism evidence="11 12">
    <name type="scientific">Cohnella phaseoli</name>
    <dbReference type="NCBI Taxonomy" id="456490"/>
    <lineage>
        <taxon>Bacteria</taxon>
        <taxon>Bacillati</taxon>
        <taxon>Bacillota</taxon>
        <taxon>Bacilli</taxon>
        <taxon>Bacillales</taxon>
        <taxon>Paenibacillaceae</taxon>
        <taxon>Cohnella</taxon>
    </lineage>
</organism>
<evidence type="ECO:0000256" key="2">
    <source>
        <dbReference type="ARBA" id="ARBA00001966"/>
    </source>
</evidence>
<evidence type="ECO:0000313" key="12">
    <source>
        <dbReference type="Proteomes" id="UP000256977"/>
    </source>
</evidence>
<comment type="cofactor">
    <cofactor evidence="2 9">
        <name>[4Fe-4S] cluster</name>
        <dbReference type="ChEBI" id="CHEBI:49883"/>
    </cofactor>
</comment>
<accession>A0A3D9JM03</accession>
<evidence type="ECO:0000256" key="6">
    <source>
        <dbReference type="ARBA" id="ARBA00022982"/>
    </source>
</evidence>
<sequence>MAYIITSACIEETAGECTLVCPVDCITEGTSVDGEHMYFIDPEICISCGACEAVCPVGAIYYEDDIPASEHAYIEKNRLFYHK</sequence>
<gene>
    <name evidence="11" type="ORF">DFP98_11744</name>
</gene>
<dbReference type="PROSITE" id="PS00198">
    <property type="entry name" value="4FE4S_FER_1"/>
    <property type="match status" value="1"/>
</dbReference>
<evidence type="ECO:0000259" key="10">
    <source>
        <dbReference type="PROSITE" id="PS51379"/>
    </source>
</evidence>
<keyword evidence="7 9" id="KW-0408">Iron</keyword>